<evidence type="ECO:0000313" key="1">
    <source>
        <dbReference type="EMBL" id="MDQ0567778.1"/>
    </source>
</evidence>
<protein>
    <submittedName>
        <fullName evidence="1">Nucleic acid-binding Zn-ribbon protein</fullName>
    </submittedName>
</protein>
<reference evidence="1" key="1">
    <citation type="submission" date="2023-07" db="EMBL/GenBank/DDBJ databases">
        <title>Genomic Encyclopedia of Type Strains, Phase IV (KMG-IV): sequencing the most valuable type-strain genomes for metagenomic binning, comparative biology and taxonomic classification.</title>
        <authorList>
            <person name="Goeker M."/>
        </authorList>
    </citation>
    <scope>NUCLEOTIDE SEQUENCE [LARGE SCALE GENOMIC DNA]</scope>
    <source>
        <strain evidence="1">DSM 22019</strain>
    </source>
</reference>
<gene>
    <name evidence="1" type="ORF">J2Z63_000423</name>
</gene>
<keyword evidence="2" id="KW-1185">Reference proteome</keyword>
<evidence type="ECO:0000313" key="2">
    <source>
        <dbReference type="Proteomes" id="UP001236620"/>
    </source>
</evidence>
<dbReference type="EMBL" id="JAUSWP010000003">
    <property type="protein sequence ID" value="MDQ0567778.1"/>
    <property type="molecule type" value="Genomic_DNA"/>
</dbReference>
<dbReference type="Proteomes" id="UP001236620">
    <property type="component" value="Unassembled WGS sequence"/>
</dbReference>
<organism evidence="1 2">
    <name type="scientific">Mycoplasma yeatsii</name>
    <dbReference type="NCBI Taxonomy" id="51365"/>
    <lineage>
        <taxon>Bacteria</taxon>
        <taxon>Bacillati</taxon>
        <taxon>Mycoplasmatota</taxon>
        <taxon>Mollicutes</taxon>
        <taxon>Mycoplasmataceae</taxon>
        <taxon>Mycoplasma</taxon>
    </lineage>
</organism>
<name>A0ABU0NEA7_9MOLU</name>
<comment type="caution">
    <text evidence="1">The sequence shown here is derived from an EMBL/GenBank/DDBJ whole genome shotgun (WGS) entry which is preliminary data.</text>
</comment>
<accession>A0ABU0NEA7</accession>
<sequence>MKLLKHQNLLNIETENINFKIAKDFINYWNNNHQLNLTNDEINFLIQIIKATASLNNRISVDQSDLFSILYTDINEQLKTSFYQAMNFTMFRELNYYLEETQMYKENIEQLYLKNAITNDEIDHCNKLIKWIDKKVVELQNSINIVLNNQKLKDSINYNLLTEFYEKQIDEKIRRFRWYQNTFMIVVDC</sequence>
<proteinExistence type="predicted"/>
<dbReference type="RefSeq" id="WP_307444747.1">
    <property type="nucleotide sequence ID" value="NZ_JAUSWP010000003.1"/>
</dbReference>